<dbReference type="OrthoDB" id="9815108at2"/>
<dbReference type="InterPro" id="IPR012341">
    <property type="entry name" value="6hp_glycosidase-like_sf"/>
</dbReference>
<organism evidence="2 3">
    <name type="scientific">Pedobacter psychroterrae</name>
    <dbReference type="NCBI Taxonomy" id="2530453"/>
    <lineage>
        <taxon>Bacteria</taxon>
        <taxon>Pseudomonadati</taxon>
        <taxon>Bacteroidota</taxon>
        <taxon>Sphingobacteriia</taxon>
        <taxon>Sphingobacteriales</taxon>
        <taxon>Sphingobacteriaceae</taxon>
        <taxon>Pedobacter</taxon>
    </lineage>
</organism>
<dbReference type="Proteomes" id="UP000293347">
    <property type="component" value="Unassembled WGS sequence"/>
</dbReference>
<keyword evidence="3" id="KW-1185">Reference proteome</keyword>
<evidence type="ECO:0000259" key="1">
    <source>
        <dbReference type="Pfam" id="PF17390"/>
    </source>
</evidence>
<dbReference type="InterPro" id="IPR035398">
    <property type="entry name" value="Bac_rhamnosid_C"/>
</dbReference>
<comment type="caution">
    <text evidence="2">The sequence shown here is derived from an EMBL/GenBank/DDBJ whole genome shotgun (WGS) entry which is preliminary data.</text>
</comment>
<name>A0A4R0NQ28_9SPHI</name>
<dbReference type="Gene3D" id="1.50.10.10">
    <property type="match status" value="1"/>
</dbReference>
<dbReference type="GO" id="GO:0005975">
    <property type="term" value="P:carbohydrate metabolic process"/>
    <property type="evidence" value="ECO:0007669"/>
    <property type="project" value="InterPro"/>
</dbReference>
<protein>
    <recommendedName>
        <fullName evidence="1">Alpha-L-rhamnosidase C-terminal domain-containing protein</fullName>
    </recommendedName>
</protein>
<dbReference type="InterPro" id="IPR008928">
    <property type="entry name" value="6-hairpin_glycosidase_sf"/>
</dbReference>
<sequence length="855" mass="94946">MAYKISKPVSRLFTGDSLNTAAQTLVMICFFGSTAFSYVHAQEYPPITARKTGIVNSMSPDPIIDYVWANPKATDGLEIYQLKPVAWTVSKSGSFNTADFKRNNHIVVNGDGEIRFDFGQTNAAWLEFDSPDLIGDIEMSISEYNQTPDYASNYPTKTMTPKKIGNTYRLVLNPELYEGVRFGWIHVRSFSKRWHITAVRLVCQTRPVNYKGSFSCSDTTLTRIWYTGAYTVKLNLLKDYLGAILMNRGDRFSWTGDAHPAQAASMVAFGNFDFVKKNLAYTSTQSNGIRSYALYWVLSLIDYYKYTGDTATLMGYLANACDKLDDAYKVYGSNPNLEFFGWDERLGSGFEHPNLPEPQNAYKMLSIRVWKEFSEAMGAAGRKDLEEKYRKYASEKISIIKENNAWYKDFGLHAGADAVTTGLLTAGEKTAIYEKNFTDKVNRISYSPFNQYFVIQAFALMNKYDDALSSIRDLWGGQLSYGGTTFFEDYRPSWNAVVSKNGPVPSNQCGFTSLCHPWGAGVTKWLSEEILGIKPTSPGFATFDIIPNLGRTLTSVSGTMPTPKGEISASFNVSTGICSVSVPQGSTGRIGIPKVEKKISTIKVNGKVIWDGKFHSTGSISGSSEDSSFIYLKTAQAGEYKIVVTYIGSTPRYLELEEKFAASFVGQDSTTRGNWGGVYGKDGYVLCNYNGNGEDKQSLPSYVSSISYYKIKGNGLPLNTIWAESTPDTRAPSPDSTNSLSRVAACLYAVDADQIGYTFTSTISLKTERDYSVSLYFLDWDKKGREIAVEMFDAATSKLIAPVKIVKDCVGGAYLTYSYHKSAKFRINMVRGDNATLSGVFFDPKSKTAYNKKTK</sequence>
<dbReference type="EMBL" id="SJSL01000001">
    <property type="protein sequence ID" value="TCD03150.1"/>
    <property type="molecule type" value="Genomic_DNA"/>
</dbReference>
<dbReference type="PANTHER" id="PTHR34987">
    <property type="entry name" value="C, PUTATIVE (AFU_ORTHOLOGUE AFUA_3G02880)-RELATED"/>
    <property type="match status" value="1"/>
</dbReference>
<evidence type="ECO:0000313" key="2">
    <source>
        <dbReference type="EMBL" id="TCD03150.1"/>
    </source>
</evidence>
<dbReference type="Pfam" id="PF17390">
    <property type="entry name" value="Bac_rhamnosid_C"/>
    <property type="match status" value="1"/>
</dbReference>
<dbReference type="PANTHER" id="PTHR34987:SF4">
    <property type="entry name" value="ALPHA-L-RHAMNOSIDASE C-TERMINAL DOMAIN-CONTAINING PROTEIN"/>
    <property type="match status" value="1"/>
</dbReference>
<proteinExistence type="predicted"/>
<accession>A0A4R0NQ28</accession>
<feature type="domain" description="Alpha-L-rhamnosidase C-terminal" evidence="1">
    <location>
        <begin position="532"/>
        <end position="601"/>
    </location>
</feature>
<dbReference type="AlphaFoldDB" id="A0A4R0NQ28"/>
<gene>
    <name evidence="2" type="ORF">EZ437_04020</name>
</gene>
<dbReference type="Gene3D" id="2.60.420.10">
    <property type="entry name" value="Maltose phosphorylase, domain 3"/>
    <property type="match status" value="1"/>
</dbReference>
<reference evidence="2 3" key="1">
    <citation type="submission" date="2019-02" db="EMBL/GenBank/DDBJ databases">
        <title>Pedobacter sp. RP-1-14 sp. nov., isolated from Arctic soil.</title>
        <authorList>
            <person name="Dahal R.H."/>
        </authorList>
    </citation>
    <scope>NUCLEOTIDE SEQUENCE [LARGE SCALE GENOMIC DNA]</scope>
    <source>
        <strain evidence="2 3">RP-1-14</strain>
    </source>
</reference>
<dbReference type="SUPFAM" id="SSF48208">
    <property type="entry name" value="Six-hairpin glycosidases"/>
    <property type="match status" value="1"/>
</dbReference>
<evidence type="ECO:0000313" key="3">
    <source>
        <dbReference type="Proteomes" id="UP000293347"/>
    </source>
</evidence>